<proteinExistence type="predicted"/>
<keyword evidence="1" id="KW-0472">Membrane</keyword>
<keyword evidence="1" id="KW-1133">Transmembrane helix</keyword>
<gene>
    <name evidence="2" type="ORF">COW81_01750</name>
</gene>
<reference evidence="2 3" key="1">
    <citation type="submission" date="2017-09" db="EMBL/GenBank/DDBJ databases">
        <title>Depth-based differentiation of microbial function through sediment-hosted aquifers and enrichment of novel symbionts in the deep terrestrial subsurface.</title>
        <authorList>
            <person name="Probst A.J."/>
            <person name="Ladd B."/>
            <person name="Jarett J.K."/>
            <person name="Geller-Mcgrath D.E."/>
            <person name="Sieber C.M."/>
            <person name="Emerson J.B."/>
            <person name="Anantharaman K."/>
            <person name="Thomas B.C."/>
            <person name="Malmstrom R."/>
            <person name="Stieglmeier M."/>
            <person name="Klingl A."/>
            <person name="Woyke T."/>
            <person name="Ryan C.M."/>
            <person name="Banfield J.F."/>
        </authorList>
    </citation>
    <scope>NUCLEOTIDE SEQUENCE [LARGE SCALE GENOMIC DNA]</scope>
    <source>
        <strain evidence="2">CG22_combo_CG10-13_8_21_14_all_36_13</strain>
    </source>
</reference>
<evidence type="ECO:0008006" key="4">
    <source>
        <dbReference type="Google" id="ProtNLM"/>
    </source>
</evidence>
<evidence type="ECO:0000313" key="3">
    <source>
        <dbReference type="Proteomes" id="UP000231143"/>
    </source>
</evidence>
<evidence type="ECO:0000256" key="1">
    <source>
        <dbReference type="SAM" id="Phobius"/>
    </source>
</evidence>
<organism evidence="2 3">
    <name type="scientific">Candidatus Campbellbacteria bacterium CG22_combo_CG10-13_8_21_14_all_36_13</name>
    <dbReference type="NCBI Taxonomy" id="1974529"/>
    <lineage>
        <taxon>Bacteria</taxon>
        <taxon>Candidatus Campbelliibacteriota</taxon>
    </lineage>
</organism>
<dbReference type="AlphaFoldDB" id="A0A2H0DY72"/>
<feature type="transmembrane region" description="Helical" evidence="1">
    <location>
        <begin position="30"/>
        <end position="48"/>
    </location>
</feature>
<evidence type="ECO:0000313" key="2">
    <source>
        <dbReference type="EMBL" id="PIP87124.1"/>
    </source>
</evidence>
<feature type="transmembrane region" description="Helical" evidence="1">
    <location>
        <begin position="86"/>
        <end position="109"/>
    </location>
</feature>
<accession>A0A2H0DY72</accession>
<feature type="transmembrane region" description="Helical" evidence="1">
    <location>
        <begin position="6"/>
        <end position="23"/>
    </location>
</feature>
<protein>
    <recommendedName>
        <fullName evidence="4">Lycopene cyclase domain-containing protein</fullName>
    </recommendedName>
</protein>
<feature type="transmembrane region" description="Helical" evidence="1">
    <location>
        <begin position="129"/>
        <end position="149"/>
    </location>
</feature>
<dbReference type="Proteomes" id="UP000231143">
    <property type="component" value="Unassembled WGS sequence"/>
</dbReference>
<keyword evidence="1" id="KW-0812">Transmembrane</keyword>
<feature type="transmembrane region" description="Helical" evidence="1">
    <location>
        <begin position="54"/>
        <end position="74"/>
    </location>
</feature>
<comment type="caution">
    <text evidence="2">The sequence shown here is derived from an EMBL/GenBank/DDBJ whole genome shotgun (WGS) entry which is preliminary data.</text>
</comment>
<sequence length="152" mass="17785">MYSRNIIVIITLITGLFILYKYKKKIGQELIIAFLFALFITSYVEYIYTGVNMTIGTINVFPLVSWTGGLVFIREIYEMINIKYKIIYFSFLYLGLILFVEYVGYHILGIQLDSNYPGLWGLDVLHVPWFQQIFYITAGPIYLLVTDYLNVK</sequence>
<dbReference type="EMBL" id="PCTT01000023">
    <property type="protein sequence ID" value="PIP87124.1"/>
    <property type="molecule type" value="Genomic_DNA"/>
</dbReference>
<name>A0A2H0DY72_9BACT</name>